<name>A0A0F9ARV1_9ZZZZ</name>
<proteinExistence type="predicted"/>
<feature type="non-terminal residue" evidence="1">
    <location>
        <position position="1"/>
    </location>
</feature>
<accession>A0A0F9ARV1</accession>
<reference evidence="1" key="1">
    <citation type="journal article" date="2015" name="Nature">
        <title>Complex archaea that bridge the gap between prokaryotes and eukaryotes.</title>
        <authorList>
            <person name="Spang A."/>
            <person name="Saw J.H."/>
            <person name="Jorgensen S.L."/>
            <person name="Zaremba-Niedzwiedzka K."/>
            <person name="Martijn J."/>
            <person name="Lind A.E."/>
            <person name="van Eijk R."/>
            <person name="Schleper C."/>
            <person name="Guy L."/>
            <person name="Ettema T.J."/>
        </authorList>
    </citation>
    <scope>NUCLEOTIDE SEQUENCE</scope>
</reference>
<protein>
    <submittedName>
        <fullName evidence="1">Uncharacterized protein</fullName>
    </submittedName>
</protein>
<evidence type="ECO:0000313" key="1">
    <source>
        <dbReference type="EMBL" id="KKK81184.1"/>
    </source>
</evidence>
<comment type="caution">
    <text evidence="1">The sequence shown here is derived from an EMBL/GenBank/DDBJ whole genome shotgun (WGS) entry which is preliminary data.</text>
</comment>
<organism evidence="1">
    <name type="scientific">marine sediment metagenome</name>
    <dbReference type="NCBI Taxonomy" id="412755"/>
    <lineage>
        <taxon>unclassified sequences</taxon>
        <taxon>metagenomes</taxon>
        <taxon>ecological metagenomes</taxon>
    </lineage>
</organism>
<sequence>FGIEEVKPHAGYRYWFGGKPHTSEGTLIGKETESSIRVYTKNSINRFAEPPSEQDGAIDEMKTILVKVYKHKRAKAPKFPTPGMWNWLLGALRNFFTEPADKHWPYSKPDRIHGIQWAQQVKDPECPSSTMWDAVTETEKFHPRAYRIEQRGGVIWCGRTHIYTEPMDAFMYREGIKAIKRGDVNFDEDELGNLIKNDFRCESCDAIIPCVSKAQGPQGSVERLCENCFGSQENGSHSALDNCTYTECYQCPNFIRTPDDLKNLKQTLGQSYDFPVRR</sequence>
<dbReference type="EMBL" id="LAZR01053236">
    <property type="protein sequence ID" value="KKK81184.1"/>
    <property type="molecule type" value="Genomic_DNA"/>
</dbReference>
<gene>
    <name evidence="1" type="ORF">LCGC14_2816020</name>
</gene>
<dbReference type="AlphaFoldDB" id="A0A0F9ARV1"/>